<sequence>MVNDERNLLDKENAGALLKEKEERVGWMVERERLVEEDNQKLAAERHWLLSQGFGCFLSAFTQSPDFKRSLVLNCVMRQLKP</sequence>
<organism evidence="1 2">
    <name type="scientific">Helianthus annuus</name>
    <name type="common">Common sunflower</name>
    <dbReference type="NCBI Taxonomy" id="4232"/>
    <lineage>
        <taxon>Eukaryota</taxon>
        <taxon>Viridiplantae</taxon>
        <taxon>Streptophyta</taxon>
        <taxon>Embryophyta</taxon>
        <taxon>Tracheophyta</taxon>
        <taxon>Spermatophyta</taxon>
        <taxon>Magnoliopsida</taxon>
        <taxon>eudicotyledons</taxon>
        <taxon>Gunneridae</taxon>
        <taxon>Pentapetalae</taxon>
        <taxon>asterids</taxon>
        <taxon>campanulids</taxon>
        <taxon>Asterales</taxon>
        <taxon>Asteraceae</taxon>
        <taxon>Asteroideae</taxon>
        <taxon>Heliantheae alliance</taxon>
        <taxon>Heliantheae</taxon>
        <taxon>Helianthus</taxon>
    </lineage>
</organism>
<dbReference type="EMBL" id="CM007905">
    <property type="protein sequence ID" value="OTF90437.1"/>
    <property type="molecule type" value="Genomic_DNA"/>
</dbReference>
<keyword evidence="2" id="KW-1185">Reference proteome</keyword>
<protein>
    <submittedName>
        <fullName evidence="1">Uncharacterized protein</fullName>
    </submittedName>
</protein>
<name>A0A251RVG1_HELAN</name>
<reference evidence="2" key="1">
    <citation type="journal article" date="2017" name="Nature">
        <title>The sunflower genome provides insights into oil metabolism, flowering and Asterid evolution.</title>
        <authorList>
            <person name="Badouin H."/>
            <person name="Gouzy J."/>
            <person name="Grassa C.J."/>
            <person name="Murat F."/>
            <person name="Staton S.E."/>
            <person name="Cottret L."/>
            <person name="Lelandais-Briere C."/>
            <person name="Owens G.L."/>
            <person name="Carrere S."/>
            <person name="Mayjonade B."/>
            <person name="Legrand L."/>
            <person name="Gill N."/>
            <person name="Kane N.C."/>
            <person name="Bowers J.E."/>
            <person name="Hubner S."/>
            <person name="Bellec A."/>
            <person name="Berard A."/>
            <person name="Berges H."/>
            <person name="Blanchet N."/>
            <person name="Boniface M.C."/>
            <person name="Brunel D."/>
            <person name="Catrice O."/>
            <person name="Chaidir N."/>
            <person name="Claudel C."/>
            <person name="Donnadieu C."/>
            <person name="Faraut T."/>
            <person name="Fievet G."/>
            <person name="Helmstetter N."/>
            <person name="King M."/>
            <person name="Knapp S.J."/>
            <person name="Lai Z."/>
            <person name="Le Paslier M.C."/>
            <person name="Lippi Y."/>
            <person name="Lorenzon L."/>
            <person name="Mandel J.R."/>
            <person name="Marage G."/>
            <person name="Marchand G."/>
            <person name="Marquand E."/>
            <person name="Bret-Mestries E."/>
            <person name="Morien E."/>
            <person name="Nambeesan S."/>
            <person name="Nguyen T."/>
            <person name="Pegot-Espagnet P."/>
            <person name="Pouilly N."/>
            <person name="Raftis F."/>
            <person name="Sallet E."/>
            <person name="Schiex T."/>
            <person name="Thomas J."/>
            <person name="Vandecasteele C."/>
            <person name="Vares D."/>
            <person name="Vear F."/>
            <person name="Vautrin S."/>
            <person name="Crespi M."/>
            <person name="Mangin B."/>
            <person name="Burke J.M."/>
            <person name="Salse J."/>
            <person name="Munos S."/>
            <person name="Vincourt P."/>
            <person name="Rieseberg L.H."/>
            <person name="Langlade N.B."/>
        </authorList>
    </citation>
    <scope>NUCLEOTIDE SEQUENCE [LARGE SCALE GENOMIC DNA]</scope>
    <source>
        <strain evidence="2">cv. SF193</strain>
    </source>
</reference>
<dbReference type="AlphaFoldDB" id="A0A251RVG1"/>
<dbReference type="InParanoid" id="A0A251RVG1"/>
<evidence type="ECO:0000313" key="2">
    <source>
        <dbReference type="Proteomes" id="UP000215914"/>
    </source>
</evidence>
<accession>A0A251RVG1</accession>
<gene>
    <name evidence="1" type="ORF">HannXRQ_Chr16g0499631</name>
</gene>
<proteinExistence type="predicted"/>
<dbReference type="Proteomes" id="UP000215914">
    <property type="component" value="Chromosome 16"/>
</dbReference>
<evidence type="ECO:0000313" key="1">
    <source>
        <dbReference type="EMBL" id="OTF90437.1"/>
    </source>
</evidence>